<evidence type="ECO:0000256" key="3">
    <source>
        <dbReference type="ARBA" id="ARBA00022692"/>
    </source>
</evidence>
<dbReference type="EMBL" id="CP093348">
    <property type="protein sequence ID" value="WOH05534.1"/>
    <property type="molecule type" value="Genomic_DNA"/>
</dbReference>
<dbReference type="SUPFAM" id="SSF144083">
    <property type="entry name" value="Magnesium transport protein CorA, transmembrane region"/>
    <property type="match status" value="1"/>
</dbReference>
<keyword evidence="9" id="KW-1185">Reference proteome</keyword>
<gene>
    <name evidence="7" type="ORF">DCAR_021345</name>
    <name evidence="8" type="ORF">DCAR_0624952</name>
</gene>
<keyword evidence="4 6" id="KW-1133">Transmembrane helix</keyword>
<keyword evidence="6" id="KW-0460">Magnesium</keyword>
<name>A0A161ZWB6_DAUCS</name>
<reference evidence="8" key="2">
    <citation type="submission" date="2022-03" db="EMBL/GenBank/DDBJ databases">
        <title>Draft title - Genomic analysis of global carrot germplasm unveils the trajectory of domestication and the origin of high carotenoid orange carrot.</title>
        <authorList>
            <person name="Iorizzo M."/>
            <person name="Ellison S."/>
            <person name="Senalik D."/>
            <person name="Macko-Podgorni A."/>
            <person name="Grzebelus D."/>
            <person name="Bostan H."/>
            <person name="Rolling W."/>
            <person name="Curaba J."/>
            <person name="Simon P."/>
        </authorList>
    </citation>
    <scope>NUCLEOTIDE SEQUENCE</scope>
    <source>
        <tissue evidence="8">Leaf</tissue>
    </source>
</reference>
<dbReference type="Proteomes" id="UP000077755">
    <property type="component" value="Chromosome 6"/>
</dbReference>
<evidence type="ECO:0000256" key="2">
    <source>
        <dbReference type="ARBA" id="ARBA00007535"/>
    </source>
</evidence>
<feature type="transmembrane region" description="Helical" evidence="6">
    <location>
        <begin position="341"/>
        <end position="363"/>
    </location>
</feature>
<feature type="transmembrane region" description="Helical" evidence="6">
    <location>
        <begin position="375"/>
        <end position="397"/>
    </location>
</feature>
<dbReference type="Gene3D" id="2.40.128.330">
    <property type="match status" value="1"/>
</dbReference>
<dbReference type="Pfam" id="PF22099">
    <property type="entry name" value="MRS2-like"/>
    <property type="match status" value="2"/>
</dbReference>
<sequence length="405" mass="45472">MKKSETAECSGVSMELSVKNKKKGSGARLWMRMNKLGQSEVIECDKSTIVKRLGVPARALRLMLSPYFSHSSTVLARERAMIVNLEFIKAIVTAEEILLLEPLRKEVIPFVDQLRLQFPLRSPRRMDGAGQLVIRDTEHLTPRGQSDAVEVFQAELPFEFQILEIALELVCTSLESSVADLERVAYPMLDELARNVSTKNLERVRSTKSNLTRLLARVQMVRDEIEHLLDDNEDMSHLYLTRKLGQHQQSEALIGSMASNNTVGTSSLQRFSSVRSGSVAAGSYSNGKDVEDLEMLLEAYFMQLDGTRNKILSVREYIDDTEDYVNIQLDNQRNELIQLQLILTIAAFAIAVGTLIAGCFGMNTPCQLYDIDGVFNTFVGALMAFCVVIFFLLLAYARWKNLIGS</sequence>
<dbReference type="EMBL" id="LNRQ01000006">
    <property type="protein sequence ID" value="KZM91290.1"/>
    <property type="molecule type" value="Genomic_DNA"/>
</dbReference>
<dbReference type="OrthoDB" id="10251508at2759"/>
<reference evidence="7" key="1">
    <citation type="journal article" date="2016" name="Nat. Genet.">
        <title>A high-quality carrot genome assembly provides new insights into carotenoid accumulation and asterid genome evolution.</title>
        <authorList>
            <person name="Iorizzo M."/>
            <person name="Ellison S."/>
            <person name="Senalik D."/>
            <person name="Zeng P."/>
            <person name="Satapoomin P."/>
            <person name="Huang J."/>
            <person name="Bowman M."/>
            <person name="Iovene M."/>
            <person name="Sanseverino W."/>
            <person name="Cavagnaro P."/>
            <person name="Yildiz M."/>
            <person name="Macko-Podgorni A."/>
            <person name="Moranska E."/>
            <person name="Grzebelus E."/>
            <person name="Grzebelus D."/>
            <person name="Ashrafi H."/>
            <person name="Zheng Z."/>
            <person name="Cheng S."/>
            <person name="Spooner D."/>
            <person name="Van Deynze A."/>
            <person name="Simon P."/>
        </authorList>
    </citation>
    <scope>NUCLEOTIDE SEQUENCE [LARGE SCALE GENOMIC DNA]</scope>
    <source>
        <tissue evidence="7">Leaf</tissue>
    </source>
</reference>
<dbReference type="AlphaFoldDB" id="A0A161ZWB6"/>
<comment type="function">
    <text evidence="6">Magnesium transporter that may mediate the influx of magnesium.</text>
</comment>
<evidence type="ECO:0000256" key="6">
    <source>
        <dbReference type="RuleBase" id="RU366041"/>
    </source>
</evidence>
<dbReference type="Gene3D" id="1.20.58.340">
    <property type="entry name" value="Magnesium transport protein CorA, transmembrane region"/>
    <property type="match status" value="2"/>
</dbReference>
<accession>A0A161ZWB6</accession>
<keyword evidence="5 6" id="KW-0472">Membrane</keyword>
<dbReference type="KEGG" id="dcr:108227193"/>
<organism evidence="7">
    <name type="scientific">Daucus carota subsp. sativus</name>
    <name type="common">Carrot</name>
    <dbReference type="NCBI Taxonomy" id="79200"/>
    <lineage>
        <taxon>Eukaryota</taxon>
        <taxon>Viridiplantae</taxon>
        <taxon>Streptophyta</taxon>
        <taxon>Embryophyta</taxon>
        <taxon>Tracheophyta</taxon>
        <taxon>Spermatophyta</taxon>
        <taxon>Magnoliopsida</taxon>
        <taxon>eudicotyledons</taxon>
        <taxon>Gunneridae</taxon>
        <taxon>Pentapetalae</taxon>
        <taxon>asterids</taxon>
        <taxon>campanulids</taxon>
        <taxon>Apiales</taxon>
        <taxon>Apiaceae</taxon>
        <taxon>Apioideae</taxon>
        <taxon>Scandiceae</taxon>
        <taxon>Daucinae</taxon>
        <taxon>Daucus</taxon>
        <taxon>Daucus sect. Daucus</taxon>
    </lineage>
</organism>
<dbReference type="FunFam" id="2.40.128.330:FF:000001">
    <property type="entry name" value="Magnesium transporter MRS2-1"/>
    <property type="match status" value="1"/>
</dbReference>
<dbReference type="OMA" id="WIQQNEQ"/>
<dbReference type="InterPro" id="IPR039204">
    <property type="entry name" value="MRS2-like"/>
</dbReference>
<evidence type="ECO:0000313" key="9">
    <source>
        <dbReference type="Proteomes" id="UP000077755"/>
    </source>
</evidence>
<dbReference type="Gramene" id="KZM91290">
    <property type="protein sequence ID" value="KZM91290"/>
    <property type="gene ID" value="DCAR_021345"/>
</dbReference>
<evidence type="ECO:0000313" key="8">
    <source>
        <dbReference type="EMBL" id="WOH05534.1"/>
    </source>
</evidence>
<evidence type="ECO:0000256" key="4">
    <source>
        <dbReference type="ARBA" id="ARBA00022989"/>
    </source>
</evidence>
<dbReference type="GO" id="GO:0016020">
    <property type="term" value="C:membrane"/>
    <property type="evidence" value="ECO:0007669"/>
    <property type="project" value="UniProtKB-SubCell"/>
</dbReference>
<proteinExistence type="inferred from homology"/>
<comment type="similarity">
    <text evidence="2 6">Belongs to the CorA metal ion transporter (MIT) (TC 1.A.35.5) family.</text>
</comment>
<dbReference type="PANTHER" id="PTHR13890:SF2">
    <property type="entry name" value="MAGNESIUM TRANSPORTER MRS2-4-RELATED"/>
    <property type="match status" value="1"/>
</dbReference>
<keyword evidence="6" id="KW-0813">Transport</keyword>
<dbReference type="CDD" id="cd12823">
    <property type="entry name" value="Mrs2_Mfm1p-like"/>
    <property type="match status" value="1"/>
</dbReference>
<keyword evidence="3 6" id="KW-0812">Transmembrane</keyword>
<dbReference type="PANTHER" id="PTHR13890">
    <property type="entry name" value="RNA SPLICING PROTEIN MRS2, MITOCHONDRIAL"/>
    <property type="match status" value="1"/>
</dbReference>
<dbReference type="GO" id="GO:0015095">
    <property type="term" value="F:magnesium ion transmembrane transporter activity"/>
    <property type="evidence" value="ECO:0007669"/>
    <property type="project" value="UniProtKB-ARBA"/>
</dbReference>
<protein>
    <recommendedName>
        <fullName evidence="6">Magnesium transporter</fullName>
    </recommendedName>
</protein>
<comment type="subcellular location">
    <subcellularLocation>
        <location evidence="1 6">Membrane</location>
        <topology evidence="1 6">Multi-pass membrane protein</topology>
    </subcellularLocation>
</comment>
<dbReference type="InterPro" id="IPR045863">
    <property type="entry name" value="CorA_TM1_TM2"/>
</dbReference>
<evidence type="ECO:0000313" key="7">
    <source>
        <dbReference type="EMBL" id="KZM91290.1"/>
    </source>
</evidence>
<keyword evidence="6" id="KW-0406">Ion transport</keyword>
<evidence type="ECO:0000256" key="1">
    <source>
        <dbReference type="ARBA" id="ARBA00004141"/>
    </source>
</evidence>
<evidence type="ECO:0000256" key="5">
    <source>
        <dbReference type="ARBA" id="ARBA00023136"/>
    </source>
</evidence>